<dbReference type="Gene3D" id="3.30.460.10">
    <property type="entry name" value="Beta Polymerase, domain 2"/>
    <property type="match status" value="1"/>
</dbReference>
<evidence type="ECO:0000256" key="5">
    <source>
        <dbReference type="ARBA" id="ARBA00022723"/>
    </source>
</evidence>
<dbReference type="GO" id="GO:0016779">
    <property type="term" value="F:nucleotidyltransferase activity"/>
    <property type="evidence" value="ECO:0007669"/>
    <property type="project" value="UniProtKB-KW"/>
</dbReference>
<dbReference type="InterPro" id="IPR003607">
    <property type="entry name" value="HD/PDEase_dom"/>
</dbReference>
<keyword evidence="2 11" id="KW-0808">Transferase</keyword>
<evidence type="ECO:0000259" key="12">
    <source>
        <dbReference type="PROSITE" id="PS51831"/>
    </source>
</evidence>
<sequence length="508" mass="57322">MEYEVSLEARAVYERVLDICREVKKEGGTALLVGGCVRDEVRGELSRDFDIEVYGLEAEKIEKIFADFGNVNEVGKTFGILKISDPCGIDIDISLPRTDSKVGEGHKGFAVKADPNMSIKEAARRRDFTFNTLSKDPLTGEIFDAYGGIEDLRTRTLRVTDKELFRDDSLRVMRGAQFVARMGLRIELETMALMQDMVDDLETLSSERMRAEWNKLLLKPDRPSLGLQALFNIGVIHKLYPELADLRDTPQEHEWHPEGDVWVHTLMVVDAAREVIRTHDLDKESATAVMWGALCHDLGKVSTTEFSEEKGRIVSHAHDIKGEEPTRKFLEKLGFPKRLTEKVVKLVKDHLTPNIMYLNTVRKGEKITDGAFRRLAKRLEPATIAECTYVAEADSLGRGPFLDPKHADQFLLPVVTEPYDGFAGGEWARKKAIELNVLQKKAKTIVRGKDLINIGFEPSAKFGVLIKLADDVRDSLGWSREQIMGVILDNRHSIHTVIEKLSNLLEKN</sequence>
<dbReference type="Gene3D" id="1.10.3090.10">
    <property type="entry name" value="cca-adding enzyme, domain 2"/>
    <property type="match status" value="1"/>
</dbReference>
<evidence type="ECO:0000256" key="4">
    <source>
        <dbReference type="ARBA" id="ARBA00022695"/>
    </source>
</evidence>
<keyword evidence="5" id="KW-0479">Metal-binding</keyword>
<dbReference type="GO" id="GO:0003723">
    <property type="term" value="F:RNA binding"/>
    <property type="evidence" value="ECO:0007669"/>
    <property type="project" value="UniProtKB-KW"/>
</dbReference>
<proteinExistence type="inferred from homology"/>
<keyword evidence="10 11" id="KW-0694">RNA-binding</keyword>
<dbReference type="SUPFAM" id="SSF81301">
    <property type="entry name" value="Nucleotidyltransferase"/>
    <property type="match status" value="1"/>
</dbReference>
<dbReference type="GO" id="GO:0005524">
    <property type="term" value="F:ATP binding"/>
    <property type="evidence" value="ECO:0007669"/>
    <property type="project" value="UniProtKB-KW"/>
</dbReference>
<name>A0A1F6NRP1_9BACT</name>
<evidence type="ECO:0000256" key="8">
    <source>
        <dbReference type="ARBA" id="ARBA00022840"/>
    </source>
</evidence>
<reference evidence="13 14" key="1">
    <citation type="journal article" date="2016" name="Nat. Commun.">
        <title>Thousands of microbial genomes shed light on interconnected biogeochemical processes in an aquifer system.</title>
        <authorList>
            <person name="Anantharaman K."/>
            <person name="Brown C.T."/>
            <person name="Hug L.A."/>
            <person name="Sharon I."/>
            <person name="Castelle C.J."/>
            <person name="Probst A.J."/>
            <person name="Thomas B.C."/>
            <person name="Singh A."/>
            <person name="Wilkins M.J."/>
            <person name="Karaoz U."/>
            <person name="Brodie E.L."/>
            <person name="Williams K.H."/>
            <person name="Hubbard S.S."/>
            <person name="Banfield J.F."/>
        </authorList>
    </citation>
    <scope>NUCLEOTIDE SEQUENCE [LARGE SCALE GENOMIC DNA]</scope>
</reference>
<dbReference type="PANTHER" id="PTHR47545">
    <property type="entry name" value="MULTIFUNCTIONAL CCA PROTEIN"/>
    <property type="match status" value="1"/>
</dbReference>
<organism evidence="13 14">
    <name type="scientific">Candidatus Magasanikbacteria bacterium RIFOXYC12_FULL_33_11</name>
    <dbReference type="NCBI Taxonomy" id="1798701"/>
    <lineage>
        <taxon>Bacteria</taxon>
        <taxon>Candidatus Magasanikiibacteriota</taxon>
    </lineage>
</organism>
<dbReference type="Pfam" id="PF12627">
    <property type="entry name" value="PolyA_pol_RNAbd"/>
    <property type="match status" value="1"/>
</dbReference>
<evidence type="ECO:0000256" key="6">
    <source>
        <dbReference type="ARBA" id="ARBA00022741"/>
    </source>
</evidence>
<keyword evidence="7" id="KW-0692">RNA repair</keyword>
<dbReference type="GO" id="GO:0008033">
    <property type="term" value="P:tRNA processing"/>
    <property type="evidence" value="ECO:0007669"/>
    <property type="project" value="UniProtKB-KW"/>
</dbReference>
<dbReference type="InterPro" id="IPR032828">
    <property type="entry name" value="PolyA_RNA-bd"/>
</dbReference>
<protein>
    <recommendedName>
        <fullName evidence="12">HD domain-containing protein</fullName>
    </recommendedName>
</protein>
<dbReference type="NCBIfam" id="TIGR00277">
    <property type="entry name" value="HDIG"/>
    <property type="match status" value="1"/>
</dbReference>
<evidence type="ECO:0000313" key="13">
    <source>
        <dbReference type="EMBL" id="OGH86433.1"/>
    </source>
</evidence>
<feature type="domain" description="HD" evidence="12">
    <location>
        <begin position="261"/>
        <end position="382"/>
    </location>
</feature>
<evidence type="ECO:0000256" key="1">
    <source>
        <dbReference type="ARBA" id="ARBA00001946"/>
    </source>
</evidence>
<dbReference type="InterPro" id="IPR006674">
    <property type="entry name" value="HD_domain"/>
</dbReference>
<dbReference type="InterPro" id="IPR050124">
    <property type="entry name" value="tRNA_CCA-adding_enzyme"/>
</dbReference>
<accession>A0A1F6NRP1</accession>
<dbReference type="Pfam" id="PF01966">
    <property type="entry name" value="HD"/>
    <property type="match status" value="1"/>
</dbReference>
<dbReference type="GO" id="GO:0046872">
    <property type="term" value="F:metal ion binding"/>
    <property type="evidence" value="ECO:0007669"/>
    <property type="project" value="UniProtKB-KW"/>
</dbReference>
<dbReference type="CDD" id="cd00077">
    <property type="entry name" value="HDc"/>
    <property type="match status" value="1"/>
</dbReference>
<keyword evidence="9" id="KW-0460">Magnesium</keyword>
<dbReference type="PANTHER" id="PTHR47545:SF1">
    <property type="entry name" value="MULTIFUNCTIONAL CCA PROTEIN"/>
    <property type="match status" value="1"/>
</dbReference>
<comment type="similarity">
    <text evidence="11">Belongs to the tRNA nucleotidyltransferase/poly(A) polymerase family.</text>
</comment>
<evidence type="ECO:0000256" key="11">
    <source>
        <dbReference type="RuleBase" id="RU003953"/>
    </source>
</evidence>
<dbReference type="SMART" id="SM00471">
    <property type="entry name" value="HDc"/>
    <property type="match status" value="1"/>
</dbReference>
<dbReference type="InterPro" id="IPR043519">
    <property type="entry name" value="NT_sf"/>
</dbReference>
<dbReference type="Pfam" id="PF01743">
    <property type="entry name" value="PolyA_pol"/>
    <property type="match status" value="1"/>
</dbReference>
<dbReference type="EMBL" id="MFQW01000019">
    <property type="protein sequence ID" value="OGH86433.1"/>
    <property type="molecule type" value="Genomic_DNA"/>
</dbReference>
<evidence type="ECO:0000256" key="9">
    <source>
        <dbReference type="ARBA" id="ARBA00022842"/>
    </source>
</evidence>
<comment type="cofactor">
    <cofactor evidence="1">
        <name>Mg(2+)</name>
        <dbReference type="ChEBI" id="CHEBI:18420"/>
    </cofactor>
</comment>
<evidence type="ECO:0000256" key="10">
    <source>
        <dbReference type="ARBA" id="ARBA00022884"/>
    </source>
</evidence>
<evidence type="ECO:0000256" key="3">
    <source>
        <dbReference type="ARBA" id="ARBA00022694"/>
    </source>
</evidence>
<keyword evidence="3" id="KW-0819">tRNA processing</keyword>
<evidence type="ECO:0000256" key="7">
    <source>
        <dbReference type="ARBA" id="ARBA00022800"/>
    </source>
</evidence>
<keyword evidence="8" id="KW-0067">ATP-binding</keyword>
<keyword evidence="6" id="KW-0547">Nucleotide-binding</keyword>
<dbReference type="GO" id="GO:0042245">
    <property type="term" value="P:RNA repair"/>
    <property type="evidence" value="ECO:0007669"/>
    <property type="project" value="UniProtKB-KW"/>
</dbReference>
<dbReference type="SUPFAM" id="SSF81891">
    <property type="entry name" value="Poly A polymerase C-terminal region-like"/>
    <property type="match status" value="1"/>
</dbReference>
<dbReference type="PROSITE" id="PS51831">
    <property type="entry name" value="HD"/>
    <property type="match status" value="1"/>
</dbReference>
<comment type="caution">
    <text evidence="13">The sequence shown here is derived from an EMBL/GenBank/DDBJ whole genome shotgun (WGS) entry which is preliminary data.</text>
</comment>
<gene>
    <name evidence="13" type="ORF">A2493_01610</name>
</gene>
<dbReference type="AlphaFoldDB" id="A0A1F6NRP1"/>
<evidence type="ECO:0000313" key="14">
    <source>
        <dbReference type="Proteomes" id="UP000178349"/>
    </source>
</evidence>
<dbReference type="InterPro" id="IPR006675">
    <property type="entry name" value="HDIG_dom"/>
</dbReference>
<dbReference type="InterPro" id="IPR002646">
    <property type="entry name" value="PolA_pol_head_dom"/>
</dbReference>
<dbReference type="Proteomes" id="UP000178349">
    <property type="component" value="Unassembled WGS sequence"/>
</dbReference>
<evidence type="ECO:0000256" key="2">
    <source>
        <dbReference type="ARBA" id="ARBA00022679"/>
    </source>
</evidence>
<keyword evidence="4" id="KW-0548">Nucleotidyltransferase</keyword>